<dbReference type="PANTHER" id="PTHR24421:SF59">
    <property type="entry name" value="OXYGEN SENSOR HISTIDINE KINASE NREB"/>
    <property type="match status" value="1"/>
</dbReference>
<dbReference type="GO" id="GO:0000155">
    <property type="term" value="F:phosphorelay sensor kinase activity"/>
    <property type="evidence" value="ECO:0007669"/>
    <property type="project" value="InterPro"/>
</dbReference>
<dbReference type="PANTHER" id="PTHR24421">
    <property type="entry name" value="NITRATE/NITRITE SENSOR PROTEIN NARX-RELATED"/>
    <property type="match status" value="1"/>
</dbReference>
<dbReference type="InterPro" id="IPR005467">
    <property type="entry name" value="His_kinase_dom"/>
</dbReference>
<protein>
    <submittedName>
        <fullName evidence="9">Two-component system, NarL family, sensor histidine kinase UhpB</fullName>
    </submittedName>
</protein>
<dbReference type="CDD" id="cd17535">
    <property type="entry name" value="REC_NarL-like"/>
    <property type="match status" value="1"/>
</dbReference>
<dbReference type="PROSITE" id="PS50109">
    <property type="entry name" value="HIS_KIN"/>
    <property type="match status" value="1"/>
</dbReference>
<dbReference type="GO" id="GO:0016020">
    <property type="term" value="C:membrane"/>
    <property type="evidence" value="ECO:0007669"/>
    <property type="project" value="InterPro"/>
</dbReference>
<feature type="domain" description="PAC" evidence="8">
    <location>
        <begin position="217"/>
        <end position="269"/>
    </location>
</feature>
<dbReference type="Gene3D" id="3.30.565.10">
    <property type="entry name" value="Histidine kinase-like ATPase, C-terminal domain"/>
    <property type="match status" value="1"/>
</dbReference>
<dbReference type="OrthoDB" id="9813412at2"/>
<keyword evidence="3" id="KW-0902">Two-component regulatory system</keyword>
<feature type="domain" description="Histidine kinase" evidence="5">
    <location>
        <begin position="400"/>
        <end position="489"/>
    </location>
</feature>
<dbReference type="CDD" id="cd00130">
    <property type="entry name" value="PAS"/>
    <property type="match status" value="1"/>
</dbReference>
<accession>A0A1H7SVW5</accession>
<keyword evidence="1" id="KW-0808">Transferase</keyword>
<dbReference type="AlphaFoldDB" id="A0A1H7SVW5"/>
<dbReference type="Gene3D" id="3.30.450.20">
    <property type="entry name" value="PAS domain"/>
    <property type="match status" value="1"/>
</dbReference>
<dbReference type="InterPro" id="IPR013655">
    <property type="entry name" value="PAS_fold_3"/>
</dbReference>
<feature type="domain" description="PAS" evidence="7">
    <location>
        <begin position="141"/>
        <end position="215"/>
    </location>
</feature>
<evidence type="ECO:0000259" key="5">
    <source>
        <dbReference type="PROSITE" id="PS50109"/>
    </source>
</evidence>
<gene>
    <name evidence="9" type="ORF">SAMN05192542_11312</name>
</gene>
<dbReference type="InterPro" id="IPR058245">
    <property type="entry name" value="NreC/VraR/RcsB-like_REC"/>
</dbReference>
<proteinExistence type="predicted"/>
<evidence type="ECO:0000313" key="9">
    <source>
        <dbReference type="EMBL" id="SEL75657.1"/>
    </source>
</evidence>
<dbReference type="EMBL" id="FOAJ01000013">
    <property type="protein sequence ID" value="SEL75657.1"/>
    <property type="molecule type" value="Genomic_DNA"/>
</dbReference>
<dbReference type="PROSITE" id="PS50112">
    <property type="entry name" value="PAS"/>
    <property type="match status" value="1"/>
</dbReference>
<sequence length="494" mass="54158">MTKPQIRALLVDDDLVDRIACRRALAADDTYDFVLIEAETGGEGLRLVAEHKPDCVLLDYHLPDQTGLEFLAALANDAGEIAVPVMVLTGGDSAAVAAELMRRGARDYLGKDSDQLYLSQLPAAIQRMLHAQQVLDAKHQAEAKFRTLVEQIQAITYVASADEPGRLQYVSPQIATLGFSADEWLAGDGLHDARVHPDDRERVRAAIAARAASGGPTRVEYRLVARNGDVLWFRDEAQAVLDENGRRLFVQGILVDITQSKLNEDALRQSREALRSLAAHQETIKENERKRIAQEIHDELGSLLTGIKAHVSVSIERATRAGQPPDALLIDAARLADDAIGAVRRVITDLRPSVLDQLGVWEALAWYANQIEMRADLVCECAIDDDASALHLDPDRSTMLFRIVQETLTNVLRHAEASHVSIHAGRDARGLVVEVRDDGKGIELKDDSKRQSWGILGMRERARHFGGELSITGQPGVGTTVVLHLPLERESGGS</sequence>
<dbReference type="Proteomes" id="UP000199120">
    <property type="component" value="Unassembled WGS sequence"/>
</dbReference>
<dbReference type="Gene3D" id="1.20.5.1930">
    <property type="match status" value="1"/>
</dbReference>
<dbReference type="Gene3D" id="3.40.50.2300">
    <property type="match status" value="1"/>
</dbReference>
<dbReference type="InterPro" id="IPR000014">
    <property type="entry name" value="PAS"/>
</dbReference>
<dbReference type="InterPro" id="IPR003594">
    <property type="entry name" value="HATPase_dom"/>
</dbReference>
<dbReference type="Pfam" id="PF02518">
    <property type="entry name" value="HATPase_c"/>
    <property type="match status" value="1"/>
</dbReference>
<reference evidence="10" key="1">
    <citation type="submission" date="2016-10" db="EMBL/GenBank/DDBJ databases">
        <authorList>
            <person name="Varghese N."/>
            <person name="Submissions S."/>
        </authorList>
    </citation>
    <scope>NUCLEOTIDE SEQUENCE [LARGE SCALE GENOMIC DNA]</scope>
    <source>
        <strain evidence="10">LMG 26416</strain>
    </source>
</reference>
<evidence type="ECO:0000256" key="2">
    <source>
        <dbReference type="ARBA" id="ARBA00022777"/>
    </source>
</evidence>
<dbReference type="SUPFAM" id="SSF55785">
    <property type="entry name" value="PYP-like sensor domain (PAS domain)"/>
    <property type="match status" value="1"/>
</dbReference>
<dbReference type="Pfam" id="PF07730">
    <property type="entry name" value="HisKA_3"/>
    <property type="match status" value="1"/>
</dbReference>
<dbReference type="RefSeq" id="WP_090550395.1">
    <property type="nucleotide sequence ID" value="NZ_FNSR01000002.1"/>
</dbReference>
<evidence type="ECO:0000259" key="8">
    <source>
        <dbReference type="PROSITE" id="PS50113"/>
    </source>
</evidence>
<dbReference type="GO" id="GO:0046983">
    <property type="term" value="F:protein dimerization activity"/>
    <property type="evidence" value="ECO:0007669"/>
    <property type="project" value="InterPro"/>
</dbReference>
<evidence type="ECO:0000259" key="6">
    <source>
        <dbReference type="PROSITE" id="PS50110"/>
    </source>
</evidence>
<dbReference type="InterPro" id="IPR036890">
    <property type="entry name" value="HATPase_C_sf"/>
</dbReference>
<feature type="modified residue" description="4-aspartylphosphate" evidence="4">
    <location>
        <position position="59"/>
    </location>
</feature>
<name>A0A1H7SVW5_9BURK</name>
<dbReference type="InterPro" id="IPR035965">
    <property type="entry name" value="PAS-like_dom_sf"/>
</dbReference>
<dbReference type="STRING" id="416943.SAMN05445871_5116"/>
<dbReference type="PROSITE" id="PS50110">
    <property type="entry name" value="RESPONSE_REGULATORY"/>
    <property type="match status" value="1"/>
</dbReference>
<dbReference type="InterPro" id="IPR011712">
    <property type="entry name" value="Sig_transdc_His_kin_sub3_dim/P"/>
</dbReference>
<dbReference type="PROSITE" id="PS50113">
    <property type="entry name" value="PAC"/>
    <property type="match status" value="1"/>
</dbReference>
<dbReference type="CDD" id="cd16917">
    <property type="entry name" value="HATPase_UhpB-NarQ-NarX-like"/>
    <property type="match status" value="1"/>
</dbReference>
<dbReference type="NCBIfam" id="TIGR00229">
    <property type="entry name" value="sensory_box"/>
    <property type="match status" value="1"/>
</dbReference>
<dbReference type="InterPro" id="IPR050482">
    <property type="entry name" value="Sensor_HK_TwoCompSys"/>
</dbReference>
<feature type="domain" description="Response regulatory" evidence="6">
    <location>
        <begin position="7"/>
        <end position="126"/>
    </location>
</feature>
<organism evidence="9 10">
    <name type="scientific">Paraburkholderia caballeronis</name>
    <dbReference type="NCBI Taxonomy" id="416943"/>
    <lineage>
        <taxon>Bacteria</taxon>
        <taxon>Pseudomonadati</taxon>
        <taxon>Pseudomonadota</taxon>
        <taxon>Betaproteobacteria</taxon>
        <taxon>Burkholderiales</taxon>
        <taxon>Burkholderiaceae</taxon>
        <taxon>Paraburkholderia</taxon>
    </lineage>
</organism>
<dbReference type="InterPro" id="IPR001789">
    <property type="entry name" value="Sig_transdc_resp-reg_receiver"/>
</dbReference>
<dbReference type="Pfam" id="PF08447">
    <property type="entry name" value="PAS_3"/>
    <property type="match status" value="1"/>
</dbReference>
<evidence type="ECO:0000256" key="3">
    <source>
        <dbReference type="ARBA" id="ARBA00023012"/>
    </source>
</evidence>
<dbReference type="InterPro" id="IPR011006">
    <property type="entry name" value="CheY-like_superfamily"/>
</dbReference>
<keyword evidence="4" id="KW-0597">Phosphoprotein</keyword>
<evidence type="ECO:0000256" key="4">
    <source>
        <dbReference type="PROSITE-ProRule" id="PRU00169"/>
    </source>
</evidence>
<dbReference type="InterPro" id="IPR001610">
    <property type="entry name" value="PAC"/>
</dbReference>
<dbReference type="SUPFAM" id="SSF55874">
    <property type="entry name" value="ATPase domain of HSP90 chaperone/DNA topoisomerase II/histidine kinase"/>
    <property type="match status" value="1"/>
</dbReference>
<dbReference type="SMART" id="SM00086">
    <property type="entry name" value="PAC"/>
    <property type="match status" value="1"/>
</dbReference>
<dbReference type="InterPro" id="IPR000700">
    <property type="entry name" value="PAS-assoc_C"/>
</dbReference>
<dbReference type="SMART" id="SM00387">
    <property type="entry name" value="HATPase_c"/>
    <property type="match status" value="1"/>
</dbReference>
<keyword evidence="2 9" id="KW-0418">Kinase</keyword>
<dbReference type="SUPFAM" id="SSF52172">
    <property type="entry name" value="CheY-like"/>
    <property type="match status" value="1"/>
</dbReference>
<evidence type="ECO:0000256" key="1">
    <source>
        <dbReference type="ARBA" id="ARBA00022679"/>
    </source>
</evidence>
<dbReference type="Pfam" id="PF00072">
    <property type="entry name" value="Response_reg"/>
    <property type="match status" value="1"/>
</dbReference>
<evidence type="ECO:0000313" key="10">
    <source>
        <dbReference type="Proteomes" id="UP000199120"/>
    </source>
</evidence>
<keyword evidence="10" id="KW-1185">Reference proteome</keyword>
<dbReference type="SMART" id="SM00448">
    <property type="entry name" value="REC"/>
    <property type="match status" value="1"/>
</dbReference>
<evidence type="ECO:0000259" key="7">
    <source>
        <dbReference type="PROSITE" id="PS50112"/>
    </source>
</evidence>